<dbReference type="AlphaFoldDB" id="A0A0R1RIW6"/>
<protein>
    <submittedName>
        <fullName evidence="1">Uncharacterized protein</fullName>
    </submittedName>
</protein>
<evidence type="ECO:0000313" key="1">
    <source>
        <dbReference type="EMBL" id="KRL56662.1"/>
    </source>
</evidence>
<gene>
    <name evidence="1" type="ORF">FD35_GL001761</name>
</gene>
<dbReference type="Proteomes" id="UP000051999">
    <property type="component" value="Unassembled WGS sequence"/>
</dbReference>
<proteinExistence type="predicted"/>
<accession>A0A0R1RIW6</accession>
<dbReference type="PATRIC" id="fig|1114972.6.peg.1795"/>
<organism evidence="1 2">
    <name type="scientific">Furfurilactobacillus rossiae DSM 15814</name>
    <dbReference type="NCBI Taxonomy" id="1114972"/>
    <lineage>
        <taxon>Bacteria</taxon>
        <taxon>Bacillati</taxon>
        <taxon>Bacillota</taxon>
        <taxon>Bacilli</taxon>
        <taxon>Lactobacillales</taxon>
        <taxon>Lactobacillaceae</taxon>
        <taxon>Furfurilactobacillus</taxon>
    </lineage>
</organism>
<comment type="caution">
    <text evidence="1">The sequence shown here is derived from an EMBL/GenBank/DDBJ whole genome shotgun (WGS) entry which is preliminary data.</text>
</comment>
<sequence length="91" mass="10174">MSKEVDFFKGELAKVLPPNPEPVSGPELIERGIDKGLDESRLNDIMDYLTKNSDSGNNAYLTQMRSPITGQPVLTTSFSIKQIQDYLDKLN</sequence>
<name>A0A0R1RIW6_9LACO</name>
<reference evidence="1 2" key="1">
    <citation type="journal article" date="2015" name="Genome Announc.">
        <title>Expanding the biotechnology potential of lactobacilli through comparative genomics of 213 strains and associated genera.</title>
        <authorList>
            <person name="Sun Z."/>
            <person name="Harris H.M."/>
            <person name="McCann A."/>
            <person name="Guo C."/>
            <person name="Argimon S."/>
            <person name="Zhang W."/>
            <person name="Yang X."/>
            <person name="Jeffery I.B."/>
            <person name="Cooney J.C."/>
            <person name="Kagawa T.F."/>
            <person name="Liu W."/>
            <person name="Song Y."/>
            <person name="Salvetti E."/>
            <person name="Wrobel A."/>
            <person name="Rasinkangas P."/>
            <person name="Parkhill J."/>
            <person name="Rea M.C."/>
            <person name="O'Sullivan O."/>
            <person name="Ritari J."/>
            <person name="Douillard F.P."/>
            <person name="Paul Ross R."/>
            <person name="Yang R."/>
            <person name="Briner A.E."/>
            <person name="Felis G.E."/>
            <person name="de Vos W.M."/>
            <person name="Barrangou R."/>
            <person name="Klaenhammer T.R."/>
            <person name="Caufield P.W."/>
            <person name="Cui Y."/>
            <person name="Zhang H."/>
            <person name="O'Toole P.W."/>
        </authorList>
    </citation>
    <scope>NUCLEOTIDE SEQUENCE [LARGE SCALE GENOMIC DNA]</scope>
    <source>
        <strain evidence="1 2">DSM 15814</strain>
    </source>
</reference>
<dbReference type="EMBL" id="AZFF01000003">
    <property type="protein sequence ID" value="KRL56662.1"/>
    <property type="molecule type" value="Genomic_DNA"/>
</dbReference>
<evidence type="ECO:0000313" key="2">
    <source>
        <dbReference type="Proteomes" id="UP000051999"/>
    </source>
</evidence>
<dbReference type="RefSeq" id="WP_017262308.1">
    <property type="nucleotide sequence ID" value="NZ_AUAW01000005.1"/>
</dbReference>
<keyword evidence="2" id="KW-1185">Reference proteome</keyword>